<dbReference type="InterPro" id="IPR019734">
    <property type="entry name" value="TPR_rpt"/>
</dbReference>
<dbReference type="Proteomes" id="UP000760472">
    <property type="component" value="Unassembled WGS sequence"/>
</dbReference>
<dbReference type="Gene3D" id="1.25.40.10">
    <property type="entry name" value="Tetratricopeptide repeat domain"/>
    <property type="match status" value="1"/>
</dbReference>
<organism evidence="1 2">
    <name type="scientific">Amphritea pacifica</name>
    <dbReference type="NCBI Taxonomy" id="2811233"/>
    <lineage>
        <taxon>Bacteria</taxon>
        <taxon>Pseudomonadati</taxon>
        <taxon>Pseudomonadota</taxon>
        <taxon>Gammaproteobacteria</taxon>
        <taxon>Oceanospirillales</taxon>
        <taxon>Oceanospirillaceae</taxon>
        <taxon>Amphritea</taxon>
    </lineage>
</organism>
<dbReference type="RefSeq" id="WP_205213219.1">
    <property type="nucleotide sequence ID" value="NZ_JAFFZP010000007.1"/>
</dbReference>
<evidence type="ECO:0008006" key="3">
    <source>
        <dbReference type="Google" id="ProtNLM"/>
    </source>
</evidence>
<keyword evidence="2" id="KW-1185">Reference proteome</keyword>
<dbReference type="EMBL" id="JAFFZP010000007">
    <property type="protein sequence ID" value="MBN0987016.1"/>
    <property type="molecule type" value="Genomic_DNA"/>
</dbReference>
<proteinExistence type="predicted"/>
<dbReference type="SUPFAM" id="SSF52540">
    <property type="entry name" value="P-loop containing nucleoside triphosphate hydrolases"/>
    <property type="match status" value="1"/>
</dbReference>
<name>A0ABS2W5N0_9GAMM</name>
<dbReference type="InterPro" id="IPR011990">
    <property type="entry name" value="TPR-like_helical_dom_sf"/>
</dbReference>
<sequence length="557" mass="64537">MNNILICCGFHRSATSVTANYLYDAGLDLGENLMKGNISNAKGHFEDWGAVNLHNDLLLKAGTDWQFHDQLKLTEDTESIWQYVQQRNKKSEQWGIKDPRACLFLNDWDKVLGKRGRYLFIVRHWSSCIESLLHRHSRNMAHNMSKIYINDTELKFWSNPELAAKMWLSYNKRILEFTRKNRDKVLLVTQRSLFEGASILDFLSNNFNFKLMSNIESPFDMKLLRDRANKSIYDSLSYSLRTQLEKIHSELLALCDFRSPDENPVYIRSNDIADKVLEPLHIAITNLTNDTPSTTENSQEISSFNWLKSISLEDDTDKLIAQLDSVSKESLYDIDPKKLQKTISEKHSLKGNVLLALAKLLMRLEHYKAAINCFQITITVGTYYPYIDMMISMCYQKLYLTKEAHFFIDKAIKSNPNNPIFYTRKAQLYLEEKNNSQAESFFEKGYKMGSKDPACILPFCEYLLKNSQQEKAEELLISLVNETDNSMAQNLLTGLKLSINIEQGKQYYLENTKAKLQGKDKTYWLAQACSCISNSASETDFINRIYQHWSDIDKIHS</sequence>
<dbReference type="Pfam" id="PF13181">
    <property type="entry name" value="TPR_8"/>
    <property type="match status" value="1"/>
</dbReference>
<comment type="caution">
    <text evidence="1">The sequence shown here is derived from an EMBL/GenBank/DDBJ whole genome shotgun (WGS) entry which is preliminary data.</text>
</comment>
<dbReference type="InterPro" id="IPR027417">
    <property type="entry name" value="P-loop_NTPase"/>
</dbReference>
<protein>
    <recommendedName>
        <fullName evidence="3">Sulfotransferase family protein</fullName>
    </recommendedName>
</protein>
<accession>A0ABS2W5N0</accession>
<reference evidence="1 2" key="1">
    <citation type="submission" date="2021-02" db="EMBL/GenBank/DDBJ databases">
        <title>A novel species of genus Amphritea isolated from a fishpond in China.</title>
        <authorList>
            <person name="Lu H."/>
        </authorList>
    </citation>
    <scope>NUCLEOTIDE SEQUENCE [LARGE SCALE GENOMIC DNA]</scope>
    <source>
        <strain evidence="1 2">RP18W</strain>
    </source>
</reference>
<evidence type="ECO:0000313" key="1">
    <source>
        <dbReference type="EMBL" id="MBN0987016.1"/>
    </source>
</evidence>
<dbReference type="Gene3D" id="3.40.50.300">
    <property type="entry name" value="P-loop containing nucleotide triphosphate hydrolases"/>
    <property type="match status" value="1"/>
</dbReference>
<evidence type="ECO:0000313" key="2">
    <source>
        <dbReference type="Proteomes" id="UP000760472"/>
    </source>
</evidence>
<gene>
    <name evidence="1" type="ORF">JW498_06575</name>
</gene>
<dbReference type="SUPFAM" id="SSF48452">
    <property type="entry name" value="TPR-like"/>
    <property type="match status" value="1"/>
</dbReference>